<keyword evidence="4" id="KW-1185">Reference proteome</keyword>
<gene>
    <name evidence="3" type="ORF">PTZ04_11380</name>
</gene>
<organism evidence="3 4">
    <name type="scientific">Eubacterium limosum</name>
    <dbReference type="NCBI Taxonomy" id="1736"/>
    <lineage>
        <taxon>Bacteria</taxon>
        <taxon>Bacillati</taxon>
        <taxon>Bacillota</taxon>
        <taxon>Clostridia</taxon>
        <taxon>Eubacteriales</taxon>
        <taxon>Eubacteriaceae</taxon>
        <taxon>Eubacterium</taxon>
    </lineage>
</organism>
<evidence type="ECO:0008006" key="5">
    <source>
        <dbReference type="Google" id="ProtNLM"/>
    </source>
</evidence>
<feature type="signal peptide" evidence="2">
    <location>
        <begin position="1"/>
        <end position="25"/>
    </location>
</feature>
<dbReference type="EMBL" id="JAQSVD010000005">
    <property type="protein sequence ID" value="MDE1470853.1"/>
    <property type="molecule type" value="Genomic_DNA"/>
</dbReference>
<feature type="chain" id="PRO_5046193375" description="Lipoprotein" evidence="2">
    <location>
        <begin position="26"/>
        <end position="387"/>
    </location>
</feature>
<sequence>MKKKSMLLFVCFLALVLLLAGCTAAPQTGEEPQNTSAASEKEKEQAQATPTASKEETLSAAERAWLPYYRNGWAFTFEEVTNGRKPTKLFYLGDYVSKVDSQYEVYGKRYYSKDIAPVSKEKGWYFYDWNTYAGATPALYYHDVSTNIDRVVADESVFEKYGAYSKMLYNGSQLFILCSGVNRTNVLTLTDSSTEPEMQCQIMDETFDFRPENFILQDDGTYYYVKHGRYPTTDIVCNVNFSTGEISQVETIERETGEERLYNNQFACLPNGKDYFEVNTRREDPIKGNIENFKQIIEYDKQTQERTVIAEVSLDGINGDFLEGAYVNDKQLIILTANGGVTGTDQYIIVDLTQKDAEGLCPFRTKSIAIDDMDLWNAYAKGEKTAL</sequence>
<evidence type="ECO:0000256" key="2">
    <source>
        <dbReference type="SAM" id="SignalP"/>
    </source>
</evidence>
<protein>
    <recommendedName>
        <fullName evidence="5">Lipoprotein</fullName>
    </recommendedName>
</protein>
<dbReference type="PROSITE" id="PS51257">
    <property type="entry name" value="PROKAR_LIPOPROTEIN"/>
    <property type="match status" value="1"/>
</dbReference>
<keyword evidence="2" id="KW-0732">Signal</keyword>
<feature type="region of interest" description="Disordered" evidence="1">
    <location>
        <begin position="29"/>
        <end position="57"/>
    </location>
</feature>
<comment type="caution">
    <text evidence="3">The sequence shown here is derived from an EMBL/GenBank/DDBJ whole genome shotgun (WGS) entry which is preliminary data.</text>
</comment>
<name>A0ABT5UPH3_EUBLI</name>
<accession>A0ABT5UPH3</accession>
<reference evidence="3 4" key="1">
    <citation type="submission" date="2023-02" db="EMBL/GenBank/DDBJ databases">
        <title>Comparative genome analysis of Eubacterium limosum species.</title>
        <authorList>
            <person name="Bak J.E."/>
        </authorList>
    </citation>
    <scope>NUCLEOTIDE SEQUENCE [LARGE SCALE GENOMIC DNA]</scope>
    <source>
        <strain evidence="3 4">KGMB01548</strain>
    </source>
</reference>
<dbReference type="RefSeq" id="WP_227206415.1">
    <property type="nucleotide sequence ID" value="NZ_JAJCLO010000004.1"/>
</dbReference>
<evidence type="ECO:0000313" key="4">
    <source>
        <dbReference type="Proteomes" id="UP001215087"/>
    </source>
</evidence>
<proteinExistence type="predicted"/>
<evidence type="ECO:0000313" key="3">
    <source>
        <dbReference type="EMBL" id="MDE1470853.1"/>
    </source>
</evidence>
<dbReference type="Proteomes" id="UP001215087">
    <property type="component" value="Unassembled WGS sequence"/>
</dbReference>
<evidence type="ECO:0000256" key="1">
    <source>
        <dbReference type="SAM" id="MobiDB-lite"/>
    </source>
</evidence>
<dbReference type="SUPFAM" id="SSF82171">
    <property type="entry name" value="DPP6 N-terminal domain-like"/>
    <property type="match status" value="1"/>
</dbReference>